<evidence type="ECO:0000313" key="4">
    <source>
        <dbReference type="Proteomes" id="UP001316803"/>
    </source>
</evidence>
<keyword evidence="2" id="KW-0732">Signal</keyword>
<evidence type="ECO:0008006" key="5">
    <source>
        <dbReference type="Google" id="ProtNLM"/>
    </source>
</evidence>
<feature type="compositionally biased region" description="Low complexity" evidence="1">
    <location>
        <begin position="66"/>
        <end position="85"/>
    </location>
</feature>
<gene>
    <name evidence="3" type="ORF">OHC33_004624</name>
</gene>
<dbReference type="AlphaFoldDB" id="A0AAN8ELH2"/>
<feature type="signal peptide" evidence="2">
    <location>
        <begin position="1"/>
        <end position="21"/>
    </location>
</feature>
<dbReference type="EMBL" id="JAKLMC020000009">
    <property type="protein sequence ID" value="KAK5954053.1"/>
    <property type="molecule type" value="Genomic_DNA"/>
</dbReference>
<evidence type="ECO:0000256" key="2">
    <source>
        <dbReference type="SAM" id="SignalP"/>
    </source>
</evidence>
<proteinExistence type="predicted"/>
<organism evidence="3 4">
    <name type="scientific">Knufia fluminis</name>
    <dbReference type="NCBI Taxonomy" id="191047"/>
    <lineage>
        <taxon>Eukaryota</taxon>
        <taxon>Fungi</taxon>
        <taxon>Dikarya</taxon>
        <taxon>Ascomycota</taxon>
        <taxon>Pezizomycotina</taxon>
        <taxon>Eurotiomycetes</taxon>
        <taxon>Chaetothyriomycetidae</taxon>
        <taxon>Chaetothyriales</taxon>
        <taxon>Trichomeriaceae</taxon>
        <taxon>Knufia</taxon>
    </lineage>
</organism>
<evidence type="ECO:0000313" key="3">
    <source>
        <dbReference type="EMBL" id="KAK5954053.1"/>
    </source>
</evidence>
<reference evidence="3 4" key="1">
    <citation type="submission" date="2022-12" db="EMBL/GenBank/DDBJ databases">
        <title>Genomic features and morphological characterization of a novel Knufia sp. strain isolated from spacecraft assembly facility.</title>
        <authorList>
            <person name="Teixeira M."/>
            <person name="Chander A.M."/>
            <person name="Stajich J.E."/>
            <person name="Venkateswaran K."/>
        </authorList>
    </citation>
    <scope>NUCLEOTIDE SEQUENCE [LARGE SCALE GENOMIC DNA]</scope>
    <source>
        <strain evidence="3 4">FJI-L2-BK-P2</strain>
    </source>
</reference>
<accession>A0AAN8ELH2</accession>
<comment type="caution">
    <text evidence="3">The sequence shown here is derived from an EMBL/GenBank/DDBJ whole genome shotgun (WGS) entry which is preliminary data.</text>
</comment>
<feature type="chain" id="PRO_5042935824" description="Secreted protein" evidence="2">
    <location>
        <begin position="22"/>
        <end position="195"/>
    </location>
</feature>
<keyword evidence="4" id="KW-1185">Reference proteome</keyword>
<name>A0AAN8ELH2_9EURO</name>
<sequence>MHLHAGLIVLASALQLGTVFAQADSCPTQLKTYQPAQAYCTIRYPPAPATVTVTVVPTTSGAQNPTSTASASQITSAAGSSTSSGRTATITSMVEKTVTSCNLLELATNCKPILPTGRPWGKRSEEEEYYAMAMAEYENDLEKRQFGGFNFSNNPAFTWLSVLAKGSDSVKSVCSCIQTPSKTVTTTVTAKATGN</sequence>
<dbReference type="Proteomes" id="UP001316803">
    <property type="component" value="Unassembled WGS sequence"/>
</dbReference>
<protein>
    <recommendedName>
        <fullName evidence="5">Secreted protein</fullName>
    </recommendedName>
</protein>
<feature type="region of interest" description="Disordered" evidence="1">
    <location>
        <begin position="61"/>
        <end position="85"/>
    </location>
</feature>
<evidence type="ECO:0000256" key="1">
    <source>
        <dbReference type="SAM" id="MobiDB-lite"/>
    </source>
</evidence>